<dbReference type="AlphaFoldDB" id="A0A7S3LBW7"/>
<feature type="chain" id="PRO_5030835175" description="RxLR effector protein" evidence="1">
    <location>
        <begin position="23"/>
        <end position="214"/>
    </location>
</feature>
<organism evidence="2">
    <name type="scientific">Amphora coffeiformis</name>
    <dbReference type="NCBI Taxonomy" id="265554"/>
    <lineage>
        <taxon>Eukaryota</taxon>
        <taxon>Sar</taxon>
        <taxon>Stramenopiles</taxon>
        <taxon>Ochrophyta</taxon>
        <taxon>Bacillariophyta</taxon>
        <taxon>Bacillariophyceae</taxon>
        <taxon>Bacillariophycidae</taxon>
        <taxon>Thalassiophysales</taxon>
        <taxon>Catenulaceae</taxon>
        <taxon>Amphora</taxon>
    </lineage>
</organism>
<dbReference type="EMBL" id="HBIM01017687">
    <property type="protein sequence ID" value="CAE0416567.1"/>
    <property type="molecule type" value="Transcribed_RNA"/>
</dbReference>
<evidence type="ECO:0000256" key="1">
    <source>
        <dbReference type="SAM" id="SignalP"/>
    </source>
</evidence>
<feature type="signal peptide" evidence="1">
    <location>
        <begin position="1"/>
        <end position="22"/>
    </location>
</feature>
<evidence type="ECO:0000313" key="2">
    <source>
        <dbReference type="EMBL" id="CAE0416567.1"/>
    </source>
</evidence>
<name>A0A7S3LBW7_9STRA</name>
<accession>A0A7S3LBW7</accession>
<gene>
    <name evidence="2" type="ORF">ACOF00016_LOCUS13616</name>
</gene>
<proteinExistence type="predicted"/>
<sequence length="214" mass="23854">MTKHVATLCLLASASLSSTTTAFSTQSNGRKSSTKLDAVNRREILSSGVAAGLALLTSGAAQAANEVDFGKVQDLLGQDSTYSMSAQQYEQRSTKRPTFLKDPTEEFKQNEEKATAFKREQLKAKKEFQTVLDRLQTDPNDGGVLAKDLDELRYLVKKGVGLPEGITKEDVVKQVRRRKAKKFWPTEVEIAYQDLLYEILKKQSPNTDRDTDFV</sequence>
<evidence type="ECO:0008006" key="3">
    <source>
        <dbReference type="Google" id="ProtNLM"/>
    </source>
</evidence>
<protein>
    <recommendedName>
        <fullName evidence="3">RxLR effector protein</fullName>
    </recommendedName>
</protein>
<reference evidence="2" key="1">
    <citation type="submission" date="2021-01" db="EMBL/GenBank/DDBJ databases">
        <authorList>
            <person name="Corre E."/>
            <person name="Pelletier E."/>
            <person name="Niang G."/>
            <person name="Scheremetjew M."/>
            <person name="Finn R."/>
            <person name="Kale V."/>
            <person name="Holt S."/>
            <person name="Cochrane G."/>
            <person name="Meng A."/>
            <person name="Brown T."/>
            <person name="Cohen L."/>
        </authorList>
    </citation>
    <scope>NUCLEOTIDE SEQUENCE</scope>
    <source>
        <strain evidence="2">CCMP127</strain>
    </source>
</reference>
<keyword evidence="1" id="KW-0732">Signal</keyword>